<dbReference type="Gene3D" id="3.40.30.10">
    <property type="entry name" value="Glutaredoxin"/>
    <property type="match status" value="1"/>
</dbReference>
<dbReference type="PROSITE" id="PS51354">
    <property type="entry name" value="GLUTAREDOXIN_2"/>
    <property type="match status" value="1"/>
</dbReference>
<dbReference type="Pfam" id="PF00462">
    <property type="entry name" value="Glutaredoxin"/>
    <property type="match status" value="1"/>
</dbReference>
<feature type="domain" description="Glutaredoxin" evidence="2">
    <location>
        <begin position="17"/>
        <end position="85"/>
    </location>
</feature>
<protein>
    <recommendedName>
        <fullName evidence="2">Glutaredoxin domain-containing protein</fullName>
    </recommendedName>
</protein>
<dbReference type="InterPro" id="IPR002109">
    <property type="entry name" value="Glutaredoxin"/>
</dbReference>
<evidence type="ECO:0000256" key="1">
    <source>
        <dbReference type="SAM" id="MobiDB-lite"/>
    </source>
</evidence>
<feature type="region of interest" description="Disordered" evidence="1">
    <location>
        <begin position="95"/>
        <end position="115"/>
    </location>
</feature>
<organism evidence="3">
    <name type="scientific">viral metagenome</name>
    <dbReference type="NCBI Taxonomy" id="1070528"/>
    <lineage>
        <taxon>unclassified sequences</taxon>
        <taxon>metagenomes</taxon>
        <taxon>organismal metagenomes</taxon>
    </lineage>
</organism>
<accession>A0A6C0KAI7</accession>
<sequence length="115" mass="13057">MNASASQFKKPASRDYTIYSISNCKYCVMAKEHLGSVSASSISVINCDKFVGSCRERDNFYNFMRQYTIVPYIHFPMIFKDGKFIGGLKELLERQAKSPTQAKSPKATPKSKKRI</sequence>
<proteinExistence type="predicted"/>
<dbReference type="AlphaFoldDB" id="A0A6C0KAI7"/>
<dbReference type="EMBL" id="MN740824">
    <property type="protein sequence ID" value="QHU13717.1"/>
    <property type="molecule type" value="Genomic_DNA"/>
</dbReference>
<dbReference type="SUPFAM" id="SSF52833">
    <property type="entry name" value="Thioredoxin-like"/>
    <property type="match status" value="1"/>
</dbReference>
<evidence type="ECO:0000313" key="3">
    <source>
        <dbReference type="EMBL" id="QHU13717.1"/>
    </source>
</evidence>
<name>A0A6C0KAI7_9ZZZZ</name>
<dbReference type="InterPro" id="IPR036249">
    <property type="entry name" value="Thioredoxin-like_sf"/>
</dbReference>
<reference evidence="3" key="1">
    <citation type="journal article" date="2020" name="Nature">
        <title>Giant virus diversity and host interactions through global metagenomics.</title>
        <authorList>
            <person name="Schulz F."/>
            <person name="Roux S."/>
            <person name="Paez-Espino D."/>
            <person name="Jungbluth S."/>
            <person name="Walsh D.A."/>
            <person name="Denef V.J."/>
            <person name="McMahon K.D."/>
            <person name="Konstantinidis K.T."/>
            <person name="Eloe-Fadrosh E.A."/>
            <person name="Kyrpides N.C."/>
            <person name="Woyke T."/>
        </authorList>
    </citation>
    <scope>NUCLEOTIDE SEQUENCE</scope>
    <source>
        <strain evidence="3">GVMAG-S-1101178-73</strain>
    </source>
</reference>
<evidence type="ECO:0000259" key="2">
    <source>
        <dbReference type="Pfam" id="PF00462"/>
    </source>
</evidence>